<keyword evidence="5 8" id="KW-0812">Transmembrane</keyword>
<dbReference type="PANTHER" id="PTHR31595:SF57">
    <property type="entry name" value="OS04G0481900 PROTEIN"/>
    <property type="match status" value="1"/>
</dbReference>
<comment type="pathway">
    <text evidence="2">Secondary metabolite biosynthesis.</text>
</comment>
<dbReference type="EMBL" id="ML995889">
    <property type="protein sequence ID" value="KAF2765538.1"/>
    <property type="molecule type" value="Genomic_DNA"/>
</dbReference>
<feature type="transmembrane region" description="Helical" evidence="8">
    <location>
        <begin position="168"/>
        <end position="189"/>
    </location>
</feature>
<feature type="transmembrane region" description="Helical" evidence="8">
    <location>
        <begin position="357"/>
        <end position="377"/>
    </location>
</feature>
<dbReference type="PANTHER" id="PTHR31595">
    <property type="entry name" value="LONG-CHAIN-ALCOHOL O-FATTY-ACYLTRANSFERASE 3-RELATED"/>
    <property type="match status" value="1"/>
</dbReference>
<dbReference type="InterPro" id="IPR032805">
    <property type="entry name" value="Wax_synthase_dom"/>
</dbReference>
<accession>A0A6G1KZE3</accession>
<feature type="transmembrane region" description="Helical" evidence="8">
    <location>
        <begin position="389"/>
        <end position="408"/>
    </location>
</feature>
<evidence type="ECO:0000256" key="2">
    <source>
        <dbReference type="ARBA" id="ARBA00005179"/>
    </source>
</evidence>
<dbReference type="GO" id="GO:0016020">
    <property type="term" value="C:membrane"/>
    <property type="evidence" value="ECO:0007669"/>
    <property type="project" value="UniProtKB-SubCell"/>
</dbReference>
<evidence type="ECO:0000259" key="9">
    <source>
        <dbReference type="Pfam" id="PF13813"/>
    </source>
</evidence>
<comment type="subcellular location">
    <subcellularLocation>
        <location evidence="1">Membrane</location>
        <topology evidence="1">Multi-pass membrane protein</topology>
    </subcellularLocation>
</comment>
<proteinExistence type="inferred from homology"/>
<dbReference type="GO" id="GO:0006629">
    <property type="term" value="P:lipid metabolic process"/>
    <property type="evidence" value="ECO:0007669"/>
    <property type="project" value="InterPro"/>
</dbReference>
<dbReference type="OrthoDB" id="1077582at2759"/>
<evidence type="ECO:0000256" key="3">
    <source>
        <dbReference type="ARBA" id="ARBA00007282"/>
    </source>
</evidence>
<keyword evidence="4" id="KW-0808">Transferase</keyword>
<feature type="transmembrane region" description="Helical" evidence="8">
    <location>
        <begin position="229"/>
        <end position="253"/>
    </location>
</feature>
<evidence type="ECO:0000256" key="4">
    <source>
        <dbReference type="ARBA" id="ARBA00022679"/>
    </source>
</evidence>
<evidence type="ECO:0000256" key="1">
    <source>
        <dbReference type="ARBA" id="ARBA00004141"/>
    </source>
</evidence>
<evidence type="ECO:0000313" key="11">
    <source>
        <dbReference type="Proteomes" id="UP000799436"/>
    </source>
</evidence>
<keyword evidence="11" id="KW-1185">Reference proteome</keyword>
<evidence type="ECO:0000256" key="7">
    <source>
        <dbReference type="ARBA" id="ARBA00023136"/>
    </source>
</evidence>
<name>A0A6G1KZE3_9PEZI</name>
<dbReference type="GO" id="GO:0008374">
    <property type="term" value="F:O-acyltransferase activity"/>
    <property type="evidence" value="ECO:0007669"/>
    <property type="project" value="InterPro"/>
</dbReference>
<dbReference type="Pfam" id="PF13813">
    <property type="entry name" value="MBOAT_2"/>
    <property type="match status" value="1"/>
</dbReference>
<organism evidence="10 11">
    <name type="scientific">Teratosphaeria nubilosa</name>
    <dbReference type="NCBI Taxonomy" id="161662"/>
    <lineage>
        <taxon>Eukaryota</taxon>
        <taxon>Fungi</taxon>
        <taxon>Dikarya</taxon>
        <taxon>Ascomycota</taxon>
        <taxon>Pezizomycotina</taxon>
        <taxon>Dothideomycetes</taxon>
        <taxon>Dothideomycetidae</taxon>
        <taxon>Mycosphaerellales</taxon>
        <taxon>Teratosphaeriaceae</taxon>
        <taxon>Teratosphaeria</taxon>
    </lineage>
</organism>
<dbReference type="Proteomes" id="UP000799436">
    <property type="component" value="Unassembled WGS sequence"/>
</dbReference>
<feature type="transmembrane region" description="Helical" evidence="8">
    <location>
        <begin position="20"/>
        <end position="37"/>
    </location>
</feature>
<comment type="similarity">
    <text evidence="3">Belongs to the wax synthase family.</text>
</comment>
<sequence>MGPLITWSYLITHILPGPRSPSWFLPVLLLPLALLIPRSTLSRSANAALFLPVIAACVFHSWKRTGALDVVSVDWLLWSFWLLVGRDVQGGFFRVVREGKGKGNGKGEGEGEGDGGIVEEGFPEDFWQRLRWVNKLLRNKQLVNWRIGVRSHDVRQPARPGFRSRGHFLRVAGASLVLAYVMLDLTTAYTSWDPYFTDVATSIDAPLPHPHLSFLPPRVVRTTLHAAQLYAAVGLLLPLPTALPVLLASLHLFPQTWSPSPHKEPRYFGPWSTVFRHGLRGLWGGFWHQNMRFVAGGVGYSLAQALGLKEGGFARYAVLVSMTFLASGVLHMGLVPAEPLFVRRGVGVWGLRGRMAGFFWVQAVGILGEVGVERLVGGKGKGKGGWWRWVGNAGWVFLWLLVTLPVLMDVERQLGYFRVWPVPVSLWRGVRGEGWVVWEFLVG</sequence>
<evidence type="ECO:0000256" key="6">
    <source>
        <dbReference type="ARBA" id="ARBA00022989"/>
    </source>
</evidence>
<keyword evidence="6 8" id="KW-1133">Transmembrane helix</keyword>
<keyword evidence="7 8" id="KW-0472">Membrane</keyword>
<feature type="domain" description="Wax synthase" evidence="9">
    <location>
        <begin position="265"/>
        <end position="332"/>
    </location>
</feature>
<dbReference type="AlphaFoldDB" id="A0A6G1KZE3"/>
<protein>
    <recommendedName>
        <fullName evidence="9">Wax synthase domain-containing protein</fullName>
    </recommendedName>
</protein>
<gene>
    <name evidence="10" type="ORF">EJ03DRAFT_377705</name>
</gene>
<feature type="transmembrane region" description="Helical" evidence="8">
    <location>
        <begin position="316"/>
        <end position="337"/>
    </location>
</feature>
<dbReference type="InterPro" id="IPR044851">
    <property type="entry name" value="Wax_synthase"/>
</dbReference>
<reference evidence="10" key="1">
    <citation type="journal article" date="2020" name="Stud. Mycol.">
        <title>101 Dothideomycetes genomes: a test case for predicting lifestyles and emergence of pathogens.</title>
        <authorList>
            <person name="Haridas S."/>
            <person name="Albert R."/>
            <person name="Binder M."/>
            <person name="Bloem J."/>
            <person name="Labutti K."/>
            <person name="Salamov A."/>
            <person name="Andreopoulos B."/>
            <person name="Baker S."/>
            <person name="Barry K."/>
            <person name="Bills G."/>
            <person name="Bluhm B."/>
            <person name="Cannon C."/>
            <person name="Castanera R."/>
            <person name="Culley D."/>
            <person name="Daum C."/>
            <person name="Ezra D."/>
            <person name="Gonzalez J."/>
            <person name="Henrissat B."/>
            <person name="Kuo A."/>
            <person name="Liang C."/>
            <person name="Lipzen A."/>
            <person name="Lutzoni F."/>
            <person name="Magnuson J."/>
            <person name="Mondo S."/>
            <person name="Nolan M."/>
            <person name="Ohm R."/>
            <person name="Pangilinan J."/>
            <person name="Park H.-J."/>
            <person name="Ramirez L."/>
            <person name="Alfaro M."/>
            <person name="Sun H."/>
            <person name="Tritt A."/>
            <person name="Yoshinaga Y."/>
            <person name="Zwiers L.-H."/>
            <person name="Turgeon B."/>
            <person name="Goodwin S."/>
            <person name="Spatafora J."/>
            <person name="Crous P."/>
            <person name="Grigoriev I."/>
        </authorList>
    </citation>
    <scope>NUCLEOTIDE SEQUENCE</scope>
    <source>
        <strain evidence="10">CBS 116005</strain>
    </source>
</reference>
<evidence type="ECO:0000256" key="8">
    <source>
        <dbReference type="SAM" id="Phobius"/>
    </source>
</evidence>
<evidence type="ECO:0000313" key="10">
    <source>
        <dbReference type="EMBL" id="KAF2765538.1"/>
    </source>
</evidence>
<evidence type="ECO:0000256" key="5">
    <source>
        <dbReference type="ARBA" id="ARBA00022692"/>
    </source>
</evidence>